<dbReference type="PROSITE" id="PS51202">
    <property type="entry name" value="RCK_C"/>
    <property type="match status" value="2"/>
</dbReference>
<dbReference type="InterPro" id="IPR006037">
    <property type="entry name" value="RCK_C"/>
</dbReference>
<feature type="transmembrane region" description="Helical" evidence="2">
    <location>
        <begin position="55"/>
        <end position="73"/>
    </location>
</feature>
<dbReference type="SUPFAM" id="SSF51735">
    <property type="entry name" value="NAD(P)-binding Rossmann-fold domains"/>
    <property type="match status" value="2"/>
</dbReference>
<dbReference type="AlphaFoldDB" id="A0A4Y6PQH8"/>
<feature type="domain" description="RCK N-terminal" evidence="3">
    <location>
        <begin position="353"/>
        <end position="469"/>
    </location>
</feature>
<feature type="transmembrane region" description="Helical" evidence="2">
    <location>
        <begin position="21"/>
        <end position="49"/>
    </location>
</feature>
<name>A0A4Y6PQH8_PERCE</name>
<dbReference type="GO" id="GO:0008324">
    <property type="term" value="F:monoatomic cation transmembrane transporter activity"/>
    <property type="evidence" value="ECO:0007669"/>
    <property type="project" value="InterPro"/>
</dbReference>
<dbReference type="PANTHER" id="PTHR43833">
    <property type="entry name" value="POTASSIUM CHANNEL PROTEIN 2-RELATED-RELATED"/>
    <property type="match status" value="1"/>
</dbReference>
<dbReference type="InterPro" id="IPR003148">
    <property type="entry name" value="RCK_N"/>
</dbReference>
<dbReference type="SUPFAM" id="SSF116726">
    <property type="entry name" value="TrkA C-terminal domain-like"/>
    <property type="match status" value="2"/>
</dbReference>
<dbReference type="Pfam" id="PF07885">
    <property type="entry name" value="Ion_trans_2"/>
    <property type="match status" value="1"/>
</dbReference>
<organism evidence="5 6">
    <name type="scientific">Persicimonas caeni</name>
    <dbReference type="NCBI Taxonomy" id="2292766"/>
    <lineage>
        <taxon>Bacteria</taxon>
        <taxon>Deltaproteobacteria</taxon>
        <taxon>Bradymonadales</taxon>
        <taxon>Bradymonadaceae</taxon>
        <taxon>Persicimonas</taxon>
    </lineage>
</organism>
<keyword evidence="2" id="KW-0472">Membrane</keyword>
<evidence type="ECO:0000256" key="2">
    <source>
        <dbReference type="SAM" id="Phobius"/>
    </source>
</evidence>
<gene>
    <name evidence="5" type="ORF">FIV42_07450</name>
</gene>
<dbReference type="GO" id="GO:0006813">
    <property type="term" value="P:potassium ion transport"/>
    <property type="evidence" value="ECO:0007669"/>
    <property type="project" value="InterPro"/>
</dbReference>
<dbReference type="InterPro" id="IPR036291">
    <property type="entry name" value="NAD(P)-bd_dom_sf"/>
</dbReference>
<proteinExistence type="predicted"/>
<comment type="subcellular location">
    <subcellularLocation>
        <location evidence="1">Cell membrane</location>
        <topology evidence="1">Multi-pass membrane protein</topology>
    </subcellularLocation>
</comment>
<dbReference type="Pfam" id="PF02254">
    <property type="entry name" value="TrkA_N"/>
    <property type="match status" value="2"/>
</dbReference>
<dbReference type="PANTHER" id="PTHR43833:SF13">
    <property type="entry name" value="POTASSIUM CHANNEL PROTEIN 2-RELATED"/>
    <property type="match status" value="1"/>
</dbReference>
<keyword evidence="6" id="KW-1185">Reference proteome</keyword>
<dbReference type="SUPFAM" id="SSF81324">
    <property type="entry name" value="Voltage-gated potassium channels"/>
    <property type="match status" value="1"/>
</dbReference>
<keyword evidence="2" id="KW-0812">Transmembrane</keyword>
<feature type="domain" description="RCK C-terminal" evidence="4">
    <location>
        <begin position="483"/>
        <end position="566"/>
    </location>
</feature>
<dbReference type="Proteomes" id="UP000315995">
    <property type="component" value="Chromosome"/>
</dbReference>
<dbReference type="RefSeq" id="WP_141197066.1">
    <property type="nucleotide sequence ID" value="NZ_CP041186.1"/>
</dbReference>
<accession>A0A5B8Y1H9</accession>
<dbReference type="OrthoDB" id="9799090at2"/>
<evidence type="ECO:0000259" key="3">
    <source>
        <dbReference type="PROSITE" id="PS51201"/>
    </source>
</evidence>
<reference evidence="5 6" key="1">
    <citation type="submission" date="2019-06" db="EMBL/GenBank/DDBJ databases">
        <title>Persicimonas caeni gen. nov., sp. nov., a predatory bacterium isolated from solar saltern.</title>
        <authorList>
            <person name="Wang S."/>
        </authorList>
    </citation>
    <scope>NUCLEOTIDE SEQUENCE [LARGE SCALE GENOMIC DNA]</scope>
    <source>
        <strain evidence="5 6">YN101</strain>
    </source>
</reference>
<sequence length="566" mass="62689">MKTISTQLSHFLENKELRRNLPLLMKFIGLLVVVIIVFTVLFHFIMLYVEGEEHSWITGLYWTLTVMSTLGFGDITFQSDIGRAFSVVVLVTGIVMLLIVLPFAFIRFFYAPWLEAQIRTRAPRELPPDTRGHVIICARDAISPQLTEWLEREDIPYVLIEPDPTTASEWYIEGLSTLIGEIDSHQTYTNARANAARLVVANHDDIVNTNITLTVREVAPDVPIAAVSADENAVDILELSGVTHVLPLKRWLGEQLANRINAQRAGLHPLGEYGDLKIAELPVHNTPLAGKTIRETRLREETGVSIVGVWERGPLQSADPNRELTEASVPVVIGEEEQLEQLDSVLANYDVNPNPVLVIGGGTVGEAAVRSLRKKNVPVHLVERDSSRCKLLRELCDQVYCGDASDYSLLKEAGIDQAPSVLLTTNDDAVNIYLTSYCRRLNDELRIVSRITHGRNLEAMYRAGADFVLSYATLGVDAITSILRGKKLIVLGEGVDLFARQVPPSLRGKTLAESGIGAMTGMSVVALKRDDETISRFSPSIELEEGMEILLIGSSEQAQRFNELYG</sequence>
<dbReference type="InterPro" id="IPR050721">
    <property type="entry name" value="Trk_Ktr_HKT_K-transport"/>
</dbReference>
<dbReference type="Gene3D" id="3.30.70.1450">
    <property type="entry name" value="Regulator of K+ conductance, C-terminal domain"/>
    <property type="match status" value="2"/>
</dbReference>
<dbReference type="Gene3D" id="3.40.50.720">
    <property type="entry name" value="NAD(P)-binding Rossmann-like Domain"/>
    <property type="match status" value="2"/>
</dbReference>
<dbReference type="InterPro" id="IPR013099">
    <property type="entry name" value="K_chnl_dom"/>
</dbReference>
<dbReference type="Pfam" id="PF02080">
    <property type="entry name" value="TrkA_C"/>
    <property type="match status" value="2"/>
</dbReference>
<dbReference type="InterPro" id="IPR036721">
    <property type="entry name" value="RCK_C_sf"/>
</dbReference>
<feature type="transmembrane region" description="Helical" evidence="2">
    <location>
        <begin position="85"/>
        <end position="110"/>
    </location>
</feature>
<accession>A0A4Y6PQH8</accession>
<dbReference type="Gene3D" id="1.10.287.70">
    <property type="match status" value="1"/>
</dbReference>
<evidence type="ECO:0000256" key="1">
    <source>
        <dbReference type="ARBA" id="ARBA00004651"/>
    </source>
</evidence>
<evidence type="ECO:0000313" key="5">
    <source>
        <dbReference type="EMBL" id="QDG50574.1"/>
    </source>
</evidence>
<dbReference type="EMBL" id="CP041186">
    <property type="protein sequence ID" value="QDG50574.1"/>
    <property type="molecule type" value="Genomic_DNA"/>
</dbReference>
<protein>
    <submittedName>
        <fullName evidence="5">Potassium transporter TrkA</fullName>
    </submittedName>
</protein>
<dbReference type="PROSITE" id="PS51201">
    <property type="entry name" value="RCK_N"/>
    <property type="match status" value="1"/>
</dbReference>
<evidence type="ECO:0000313" key="6">
    <source>
        <dbReference type="Proteomes" id="UP000315995"/>
    </source>
</evidence>
<keyword evidence="2" id="KW-1133">Transmembrane helix</keyword>
<evidence type="ECO:0000259" key="4">
    <source>
        <dbReference type="PROSITE" id="PS51202"/>
    </source>
</evidence>
<feature type="domain" description="RCK C-terminal" evidence="4">
    <location>
        <begin position="265"/>
        <end position="348"/>
    </location>
</feature>
<dbReference type="GO" id="GO:0005886">
    <property type="term" value="C:plasma membrane"/>
    <property type="evidence" value="ECO:0007669"/>
    <property type="project" value="UniProtKB-SubCell"/>
</dbReference>